<proteinExistence type="predicted"/>
<keyword evidence="2" id="KW-0418">Kinase</keyword>
<organism evidence="2 3">
    <name type="scientific">Mycena maculata</name>
    <dbReference type="NCBI Taxonomy" id="230809"/>
    <lineage>
        <taxon>Eukaryota</taxon>
        <taxon>Fungi</taxon>
        <taxon>Dikarya</taxon>
        <taxon>Basidiomycota</taxon>
        <taxon>Agaricomycotina</taxon>
        <taxon>Agaricomycetes</taxon>
        <taxon>Agaricomycetidae</taxon>
        <taxon>Agaricales</taxon>
        <taxon>Marasmiineae</taxon>
        <taxon>Mycenaceae</taxon>
        <taxon>Mycena</taxon>
    </lineage>
</organism>
<name>A0AAD7NQ39_9AGAR</name>
<dbReference type="PROSITE" id="PS50011">
    <property type="entry name" value="PROTEIN_KINASE_DOM"/>
    <property type="match status" value="1"/>
</dbReference>
<dbReference type="GO" id="GO:0005524">
    <property type="term" value="F:ATP binding"/>
    <property type="evidence" value="ECO:0007669"/>
    <property type="project" value="InterPro"/>
</dbReference>
<dbReference type="InterPro" id="IPR000719">
    <property type="entry name" value="Prot_kinase_dom"/>
</dbReference>
<dbReference type="InterPro" id="IPR051681">
    <property type="entry name" value="Ser/Thr_Kinases-Pseudokinases"/>
</dbReference>
<evidence type="ECO:0000313" key="2">
    <source>
        <dbReference type="EMBL" id="KAJ7769684.1"/>
    </source>
</evidence>
<dbReference type="Gene3D" id="1.10.510.10">
    <property type="entry name" value="Transferase(Phosphotransferase) domain 1"/>
    <property type="match status" value="1"/>
</dbReference>
<dbReference type="AlphaFoldDB" id="A0AAD7NQ39"/>
<dbReference type="Pfam" id="PF00069">
    <property type="entry name" value="Pkinase"/>
    <property type="match status" value="1"/>
</dbReference>
<dbReference type="EMBL" id="JARJLG010000025">
    <property type="protein sequence ID" value="KAJ7769684.1"/>
    <property type="molecule type" value="Genomic_DNA"/>
</dbReference>
<feature type="domain" description="Protein kinase" evidence="1">
    <location>
        <begin position="1"/>
        <end position="255"/>
    </location>
</feature>
<dbReference type="InterPro" id="IPR011009">
    <property type="entry name" value="Kinase-like_dom_sf"/>
</dbReference>
<keyword evidence="3" id="KW-1185">Reference proteome</keyword>
<evidence type="ECO:0000313" key="3">
    <source>
        <dbReference type="Proteomes" id="UP001215280"/>
    </source>
</evidence>
<comment type="caution">
    <text evidence="2">The sequence shown here is derived from an EMBL/GenBank/DDBJ whole genome shotgun (WGS) entry which is preliminary data.</text>
</comment>
<sequence length="315" mass="35765">MVYRCGTVVLKYDNFGDLEGQSEVERVWAVMHLAGDCCVRTGRLFRSDHPAGPKRLAGFCMPMETPIVPATIANKEERLRLIYQVRDLVAKLHSKNIVHGDLKPQNLLKCSEGSLRLCDFDNASVEGDGYVNPAMTIPYCSQFRFRYDSVPMTRAEDTYALGLTIWELYTGRTPLTYGDESMEDECVQQILENRVNVGMRPDMALIDDLAVRGLIDECLAAAPECPNVFWRDELFCVETRLEFNRCLAKPRHLYSRIVHRTTCRHPNGPCEDPYVDPKIYPSPLDPVCVKCEPGVEYLGIPPQYSTPYPKTWGDT</sequence>
<evidence type="ECO:0000259" key="1">
    <source>
        <dbReference type="PROSITE" id="PS50011"/>
    </source>
</evidence>
<protein>
    <submittedName>
        <fullName evidence="2">Kinase-like domain-containing protein</fullName>
    </submittedName>
</protein>
<dbReference type="SMART" id="SM00220">
    <property type="entry name" value="S_TKc"/>
    <property type="match status" value="1"/>
</dbReference>
<gene>
    <name evidence="2" type="ORF">DFH07DRAFT_735883</name>
</gene>
<accession>A0AAD7NQ39</accession>
<dbReference type="GO" id="GO:0004674">
    <property type="term" value="F:protein serine/threonine kinase activity"/>
    <property type="evidence" value="ECO:0007669"/>
    <property type="project" value="TreeGrafter"/>
</dbReference>
<keyword evidence="2" id="KW-0808">Transferase</keyword>
<dbReference type="Proteomes" id="UP001215280">
    <property type="component" value="Unassembled WGS sequence"/>
</dbReference>
<reference evidence="2" key="1">
    <citation type="submission" date="2023-03" db="EMBL/GenBank/DDBJ databases">
        <title>Massive genome expansion in bonnet fungi (Mycena s.s.) driven by repeated elements and novel gene families across ecological guilds.</title>
        <authorList>
            <consortium name="Lawrence Berkeley National Laboratory"/>
            <person name="Harder C.B."/>
            <person name="Miyauchi S."/>
            <person name="Viragh M."/>
            <person name="Kuo A."/>
            <person name="Thoen E."/>
            <person name="Andreopoulos B."/>
            <person name="Lu D."/>
            <person name="Skrede I."/>
            <person name="Drula E."/>
            <person name="Henrissat B."/>
            <person name="Morin E."/>
            <person name="Kohler A."/>
            <person name="Barry K."/>
            <person name="LaButti K."/>
            <person name="Morin E."/>
            <person name="Salamov A."/>
            <person name="Lipzen A."/>
            <person name="Mereny Z."/>
            <person name="Hegedus B."/>
            <person name="Baldrian P."/>
            <person name="Stursova M."/>
            <person name="Weitz H."/>
            <person name="Taylor A."/>
            <person name="Grigoriev I.V."/>
            <person name="Nagy L.G."/>
            <person name="Martin F."/>
            <person name="Kauserud H."/>
        </authorList>
    </citation>
    <scope>NUCLEOTIDE SEQUENCE</scope>
    <source>
        <strain evidence="2">CBHHK188m</strain>
    </source>
</reference>
<dbReference type="SUPFAM" id="SSF56112">
    <property type="entry name" value="Protein kinase-like (PK-like)"/>
    <property type="match status" value="1"/>
</dbReference>
<dbReference type="PANTHER" id="PTHR44329">
    <property type="entry name" value="SERINE/THREONINE-PROTEIN KINASE TNNI3K-RELATED"/>
    <property type="match status" value="1"/>
</dbReference>